<dbReference type="PANTHER" id="PTHR48086">
    <property type="entry name" value="SODIUM/PROLINE SYMPORTER-RELATED"/>
    <property type="match status" value="1"/>
</dbReference>
<evidence type="ECO:0000256" key="7">
    <source>
        <dbReference type="SAM" id="Phobius"/>
    </source>
</evidence>
<dbReference type="EMBL" id="UINC01184755">
    <property type="protein sequence ID" value="SVD96111.1"/>
    <property type="molecule type" value="Genomic_DNA"/>
</dbReference>
<sequence length="155" mass="16736">MAIFHLVVLLVYALVLMGIGLWLGRRVQSSNDFFVAGRKLGPGLIFSTMLAANIGAGSTVAAAGLGYANGLSAWWWVGSAGIGSMALAFWIGPRMRQLAEQNQFHTVGDYLDFRFGKGVRATITVLMWFGTLSLLAVQLIGIGFVLNVITGLERW</sequence>
<accession>A0A382ZKW5</accession>
<feature type="transmembrane region" description="Helical" evidence="7">
    <location>
        <begin position="44"/>
        <end position="67"/>
    </location>
</feature>
<dbReference type="InterPro" id="IPR001734">
    <property type="entry name" value="Na/solute_symporter"/>
</dbReference>
<evidence type="ECO:0000256" key="3">
    <source>
        <dbReference type="ARBA" id="ARBA00022448"/>
    </source>
</evidence>
<feature type="transmembrane region" description="Helical" evidence="7">
    <location>
        <begin position="73"/>
        <end position="92"/>
    </location>
</feature>
<proteinExistence type="inferred from homology"/>
<feature type="non-terminal residue" evidence="8">
    <location>
        <position position="155"/>
    </location>
</feature>
<feature type="transmembrane region" description="Helical" evidence="7">
    <location>
        <begin position="6"/>
        <end position="23"/>
    </location>
</feature>
<evidence type="ECO:0000256" key="4">
    <source>
        <dbReference type="ARBA" id="ARBA00022692"/>
    </source>
</evidence>
<dbReference type="PROSITE" id="PS50283">
    <property type="entry name" value="NA_SOLUT_SYMP_3"/>
    <property type="match status" value="1"/>
</dbReference>
<keyword evidence="6 7" id="KW-0472">Membrane</keyword>
<dbReference type="GO" id="GO:0022857">
    <property type="term" value="F:transmembrane transporter activity"/>
    <property type="evidence" value="ECO:0007669"/>
    <property type="project" value="InterPro"/>
</dbReference>
<keyword evidence="5 7" id="KW-1133">Transmembrane helix</keyword>
<protein>
    <recommendedName>
        <fullName evidence="9">Sodium:solute symporter</fullName>
    </recommendedName>
</protein>
<comment type="similarity">
    <text evidence="2">Belongs to the sodium:solute symporter (SSF) (TC 2.A.21) family.</text>
</comment>
<evidence type="ECO:0000313" key="8">
    <source>
        <dbReference type="EMBL" id="SVD96111.1"/>
    </source>
</evidence>
<dbReference type="InterPro" id="IPR050277">
    <property type="entry name" value="Sodium:Solute_Symporter"/>
</dbReference>
<dbReference type="GO" id="GO:0005886">
    <property type="term" value="C:plasma membrane"/>
    <property type="evidence" value="ECO:0007669"/>
    <property type="project" value="TreeGrafter"/>
</dbReference>
<dbReference type="Gene3D" id="1.20.1730.10">
    <property type="entry name" value="Sodium/glucose cotransporter"/>
    <property type="match status" value="1"/>
</dbReference>
<evidence type="ECO:0000256" key="2">
    <source>
        <dbReference type="ARBA" id="ARBA00006434"/>
    </source>
</evidence>
<dbReference type="Pfam" id="PF00474">
    <property type="entry name" value="SSF"/>
    <property type="match status" value="1"/>
</dbReference>
<comment type="subcellular location">
    <subcellularLocation>
        <location evidence="1">Membrane</location>
        <topology evidence="1">Multi-pass membrane protein</topology>
    </subcellularLocation>
</comment>
<reference evidence="8" key="1">
    <citation type="submission" date="2018-05" db="EMBL/GenBank/DDBJ databases">
        <authorList>
            <person name="Lanie J.A."/>
            <person name="Ng W.-L."/>
            <person name="Kazmierczak K.M."/>
            <person name="Andrzejewski T.M."/>
            <person name="Davidsen T.M."/>
            <person name="Wayne K.J."/>
            <person name="Tettelin H."/>
            <person name="Glass J.I."/>
            <person name="Rusch D."/>
            <person name="Podicherti R."/>
            <person name="Tsui H.-C.T."/>
            <person name="Winkler M.E."/>
        </authorList>
    </citation>
    <scope>NUCLEOTIDE SEQUENCE</scope>
</reference>
<evidence type="ECO:0000256" key="6">
    <source>
        <dbReference type="ARBA" id="ARBA00023136"/>
    </source>
</evidence>
<evidence type="ECO:0000256" key="5">
    <source>
        <dbReference type="ARBA" id="ARBA00022989"/>
    </source>
</evidence>
<name>A0A382ZKW5_9ZZZZ</name>
<organism evidence="8">
    <name type="scientific">marine metagenome</name>
    <dbReference type="NCBI Taxonomy" id="408172"/>
    <lineage>
        <taxon>unclassified sequences</taxon>
        <taxon>metagenomes</taxon>
        <taxon>ecological metagenomes</taxon>
    </lineage>
</organism>
<dbReference type="PANTHER" id="PTHR48086:SF7">
    <property type="entry name" value="SODIUM-SOLUTE SYMPORTER-RELATED"/>
    <property type="match status" value="1"/>
</dbReference>
<evidence type="ECO:0008006" key="9">
    <source>
        <dbReference type="Google" id="ProtNLM"/>
    </source>
</evidence>
<keyword evidence="3" id="KW-0813">Transport</keyword>
<evidence type="ECO:0000256" key="1">
    <source>
        <dbReference type="ARBA" id="ARBA00004141"/>
    </source>
</evidence>
<keyword evidence="4 7" id="KW-0812">Transmembrane</keyword>
<dbReference type="InterPro" id="IPR038377">
    <property type="entry name" value="Na/Glc_symporter_sf"/>
</dbReference>
<gene>
    <name evidence="8" type="ORF">METZ01_LOCUS448965</name>
</gene>
<dbReference type="AlphaFoldDB" id="A0A382ZKW5"/>
<feature type="transmembrane region" description="Helical" evidence="7">
    <location>
        <begin position="125"/>
        <end position="149"/>
    </location>
</feature>